<evidence type="ECO:0000313" key="3">
    <source>
        <dbReference type="Proteomes" id="UP001589575"/>
    </source>
</evidence>
<accession>A0ABV5FWA5</accession>
<gene>
    <name evidence="2" type="ORF">ACFFX0_06875</name>
</gene>
<feature type="compositionally biased region" description="Low complexity" evidence="1">
    <location>
        <begin position="9"/>
        <end position="20"/>
    </location>
</feature>
<feature type="region of interest" description="Disordered" evidence="1">
    <location>
        <begin position="1"/>
        <end position="28"/>
    </location>
</feature>
<dbReference type="Proteomes" id="UP001589575">
    <property type="component" value="Unassembled WGS sequence"/>
</dbReference>
<evidence type="ECO:0000256" key="1">
    <source>
        <dbReference type="SAM" id="MobiDB-lite"/>
    </source>
</evidence>
<sequence>MPARDSRACSRACASSPSGREASTRTSDGAVWCARRRKSTASASVR</sequence>
<evidence type="ECO:0000313" key="2">
    <source>
        <dbReference type="EMBL" id="MFB9070929.1"/>
    </source>
</evidence>
<protein>
    <submittedName>
        <fullName evidence="2">Uncharacterized protein</fullName>
    </submittedName>
</protein>
<organism evidence="2 3">
    <name type="scientific">Citricoccus parietis</name>
    <dbReference type="NCBI Taxonomy" id="592307"/>
    <lineage>
        <taxon>Bacteria</taxon>
        <taxon>Bacillati</taxon>
        <taxon>Actinomycetota</taxon>
        <taxon>Actinomycetes</taxon>
        <taxon>Micrococcales</taxon>
        <taxon>Micrococcaceae</taxon>
        <taxon>Citricoccus</taxon>
    </lineage>
</organism>
<reference evidence="2 3" key="1">
    <citation type="submission" date="2024-09" db="EMBL/GenBank/DDBJ databases">
        <authorList>
            <person name="Sun Q."/>
            <person name="Mori K."/>
        </authorList>
    </citation>
    <scope>NUCLEOTIDE SEQUENCE [LARGE SCALE GENOMIC DNA]</scope>
    <source>
        <strain evidence="2 3">CCM 7609</strain>
    </source>
</reference>
<keyword evidence="3" id="KW-1185">Reference proteome</keyword>
<name>A0ABV5FWA5_9MICC</name>
<dbReference type="EMBL" id="JBHMFI010000001">
    <property type="protein sequence ID" value="MFB9070929.1"/>
    <property type="molecule type" value="Genomic_DNA"/>
</dbReference>
<comment type="caution">
    <text evidence="2">The sequence shown here is derived from an EMBL/GenBank/DDBJ whole genome shotgun (WGS) entry which is preliminary data.</text>
</comment>
<proteinExistence type="predicted"/>